<organism evidence="3">
    <name type="scientific">Schistocephalus solidus</name>
    <name type="common">Tapeworm</name>
    <dbReference type="NCBI Taxonomy" id="70667"/>
    <lineage>
        <taxon>Eukaryota</taxon>
        <taxon>Metazoa</taxon>
        <taxon>Spiralia</taxon>
        <taxon>Lophotrochozoa</taxon>
        <taxon>Platyhelminthes</taxon>
        <taxon>Cestoda</taxon>
        <taxon>Eucestoda</taxon>
        <taxon>Diphyllobothriidea</taxon>
        <taxon>Diphyllobothriidae</taxon>
        <taxon>Schistocephalus</taxon>
    </lineage>
</organism>
<evidence type="ECO:0000313" key="2">
    <source>
        <dbReference type="Proteomes" id="UP000275846"/>
    </source>
</evidence>
<reference evidence="3" key="1">
    <citation type="submission" date="2016-06" db="UniProtKB">
        <authorList>
            <consortium name="WormBaseParasite"/>
        </authorList>
    </citation>
    <scope>IDENTIFICATION</scope>
</reference>
<protein>
    <submittedName>
        <fullName evidence="3">Glycosyl hydrolase</fullName>
    </submittedName>
</protein>
<proteinExistence type="predicted"/>
<evidence type="ECO:0000313" key="1">
    <source>
        <dbReference type="EMBL" id="VDM00212.1"/>
    </source>
</evidence>
<accession>A0A183TBH8</accession>
<keyword evidence="2" id="KW-1185">Reference proteome</keyword>
<dbReference type="WBParaSite" id="SSLN_0001435001-mRNA-1">
    <property type="protein sequence ID" value="SSLN_0001435001-mRNA-1"/>
    <property type="gene ID" value="SSLN_0001435001"/>
</dbReference>
<evidence type="ECO:0000313" key="3">
    <source>
        <dbReference type="WBParaSite" id="SSLN_0001435001-mRNA-1"/>
    </source>
</evidence>
<name>A0A183TBH8_SCHSO</name>
<dbReference type="EMBL" id="UYSU01038400">
    <property type="protein sequence ID" value="VDM00212.1"/>
    <property type="molecule type" value="Genomic_DNA"/>
</dbReference>
<dbReference type="Proteomes" id="UP000275846">
    <property type="component" value="Unassembled WGS sequence"/>
</dbReference>
<dbReference type="AlphaFoldDB" id="A0A183TBH8"/>
<gene>
    <name evidence="1" type="ORF">SSLN_LOCUS13826</name>
</gene>
<sequence>MGHGLVLVGKRPELTWAAYGIAVAPTVGLSERGRRDVGDSDLPRMEAHTAPQTLTWFSPPVVMVAQRVATR</sequence>
<reference evidence="1 2" key="2">
    <citation type="submission" date="2018-11" db="EMBL/GenBank/DDBJ databases">
        <authorList>
            <consortium name="Pathogen Informatics"/>
        </authorList>
    </citation>
    <scope>NUCLEOTIDE SEQUENCE [LARGE SCALE GENOMIC DNA]</scope>
    <source>
        <strain evidence="1 2">NST_G2</strain>
    </source>
</reference>